<proteinExistence type="inferred from homology"/>
<dbReference type="EMBL" id="DTMQ01000019">
    <property type="protein sequence ID" value="HGE99113.1"/>
    <property type="molecule type" value="Genomic_DNA"/>
</dbReference>
<sequence length="104" mass="12102">MTITRTNLAEAIAEEIKDTYPHISQKEVEAIIKSFLSRIVQDLLAGHRIELRGFGVFFTRMRRAKTARNPKTEERFHLPPRRVVAFKPSRLLKKELREETKEGG</sequence>
<evidence type="ECO:0000313" key="2">
    <source>
        <dbReference type="EMBL" id="HGE99113.1"/>
    </source>
</evidence>
<name>A0A7C3YSI3_UNCW3</name>
<dbReference type="SUPFAM" id="SSF47729">
    <property type="entry name" value="IHF-like DNA-binding proteins"/>
    <property type="match status" value="1"/>
</dbReference>
<dbReference type="CDD" id="cd13836">
    <property type="entry name" value="IHF_B"/>
    <property type="match status" value="1"/>
</dbReference>
<reference evidence="2" key="1">
    <citation type="journal article" date="2020" name="mSystems">
        <title>Genome- and Community-Level Interaction Insights into Carbon Utilization and Element Cycling Functions of Hydrothermarchaeota in Hydrothermal Sediment.</title>
        <authorList>
            <person name="Zhou Z."/>
            <person name="Liu Y."/>
            <person name="Xu W."/>
            <person name="Pan J."/>
            <person name="Luo Z.H."/>
            <person name="Li M."/>
        </authorList>
    </citation>
    <scope>NUCLEOTIDE SEQUENCE [LARGE SCALE GENOMIC DNA]</scope>
    <source>
        <strain evidence="2">SpSt-906</strain>
    </source>
</reference>
<dbReference type="InterPro" id="IPR010992">
    <property type="entry name" value="IHF-like_DNA-bd_dom_sf"/>
</dbReference>
<gene>
    <name evidence="2" type="ORF">ENX07_03470</name>
</gene>
<dbReference type="PANTHER" id="PTHR33175">
    <property type="entry name" value="DNA-BINDING PROTEIN HU"/>
    <property type="match status" value="1"/>
</dbReference>
<dbReference type="AlphaFoldDB" id="A0A7C3YSI3"/>
<comment type="similarity">
    <text evidence="1">Belongs to the bacterial histone-like protein family.</text>
</comment>
<dbReference type="GO" id="GO:0030527">
    <property type="term" value="F:structural constituent of chromatin"/>
    <property type="evidence" value="ECO:0007669"/>
    <property type="project" value="InterPro"/>
</dbReference>
<dbReference type="PRINTS" id="PR01727">
    <property type="entry name" value="DNABINDINGHU"/>
</dbReference>
<dbReference type="Gene3D" id="4.10.520.10">
    <property type="entry name" value="IHF-like DNA-binding proteins"/>
    <property type="match status" value="1"/>
</dbReference>
<dbReference type="GO" id="GO:0005829">
    <property type="term" value="C:cytosol"/>
    <property type="evidence" value="ECO:0007669"/>
    <property type="project" value="TreeGrafter"/>
</dbReference>
<dbReference type="InterPro" id="IPR000119">
    <property type="entry name" value="Hist_DNA-bd"/>
</dbReference>
<organism evidence="2">
    <name type="scientific">candidate division WOR-3 bacterium</name>
    <dbReference type="NCBI Taxonomy" id="2052148"/>
    <lineage>
        <taxon>Bacteria</taxon>
        <taxon>Bacteria division WOR-3</taxon>
    </lineage>
</organism>
<accession>A0A7C3YSI3</accession>
<evidence type="ECO:0000256" key="1">
    <source>
        <dbReference type="RuleBase" id="RU003939"/>
    </source>
</evidence>
<protein>
    <submittedName>
        <fullName evidence="2">Integration host factor subunit beta</fullName>
    </submittedName>
</protein>
<dbReference type="SMART" id="SM00411">
    <property type="entry name" value="BHL"/>
    <property type="match status" value="1"/>
</dbReference>
<comment type="caution">
    <text evidence="2">The sequence shown here is derived from an EMBL/GenBank/DDBJ whole genome shotgun (WGS) entry which is preliminary data.</text>
</comment>
<dbReference type="Pfam" id="PF00216">
    <property type="entry name" value="Bac_DNA_binding"/>
    <property type="match status" value="1"/>
</dbReference>
<dbReference type="PANTHER" id="PTHR33175:SF2">
    <property type="entry name" value="INTEGRATION HOST FACTOR SUBUNIT ALPHA"/>
    <property type="match status" value="1"/>
</dbReference>
<dbReference type="GO" id="GO:0003677">
    <property type="term" value="F:DNA binding"/>
    <property type="evidence" value="ECO:0007669"/>
    <property type="project" value="InterPro"/>
</dbReference>